<feature type="transmembrane region" description="Helical" evidence="1">
    <location>
        <begin position="142"/>
        <end position="162"/>
    </location>
</feature>
<dbReference type="Proteomes" id="UP000027463">
    <property type="component" value="Unassembled WGS sequence"/>
</dbReference>
<dbReference type="Pfam" id="PF20693">
    <property type="entry name" value="YobI-ATPase"/>
    <property type="match status" value="1"/>
</dbReference>
<sequence length="1198" mass="139204">MPEKLSKFWMYVVSWFRGYVQDNSDYVDLAPTDKADPDGIYSDALFHATKNPNVYNIALTGPYGSGKSSIIKTFLKRYKKYWFFKKPVLQISLAAFLPEAAAPDGEVTKQEIERSILQQMLYGADANSLPLSRFKRIRSPKWWSWFVWPFAIVGMLACWKLIDQRAAILDLSFFQPLDETNWFNLSCFTLGMVFVWVVLHQIYVKSLGISLRSISLKDIEIKPHATEQESILNRHLDEIIYFFQSTDYDLVVIEDLDRFNNSDIFVTLREINSLINANAGVRRQIRFLYALRDNMFVNTDRTKFFEFIIPVIPIINSSNSIDKIIEQEKRLSLPKRLDRQFLREVSRYLNDLRLIQNIFNEYAIYLKNLDKNKENLLDPNKLLAVLIYKNVLPSDFEELHREKGNLARILRVHGELITKAEDRCKSQILELEQRIIDAERQVPCDLEELRKIYAITLITKIPSGYPLISINGQWVDPMQSLWKREGFDQLFEERQATCRSHQGSQRNLDINALEKEVNAGKTYKERKKEIEDRSDAFRDSALKRIKELKGESSSLRMKKFNEIIRANTEGEEELFKVFDENKELIKFLVFEGFLDDTYYQYTSLFHSGRLSPNDNKFLIQIRAFNNPEPDFQIDNPKEVIAAMREDDFRRHFVLNAILVDCMLSNPIQYDPQITDLVEFLSSSFDECSAFFETYYERGKCVAELTSELLEKWPGFVSAVLESSDSFTHVARLIAHLPEKHLKSLNQKDDQISEFLSTNLSEVLALGIDFDPKRLKMLPFETQDLKTIQPYPAIARLLTDEGLYKVSIPNIEFIFRDVLSLPSLDKLQTKHYSTVLKSGNTVLINKVEDDFEHYLKSILLAIENNTEEDVATIIKVLKHEEIEGEHLETFLEKQSAKLLSLDDIPLRFHKPIFRLQKIEASWENCLTFVTSEAFDAESLTAFLQKGETQAELSSVTISQDQSSLPLRRFLINNNELEEGIYRTYVRTIPMRFTQFPDNIDPKKWLILIEEGKIVFSEATFSRLSDYPDYQVSFIARNIDRYFVSGGKFSLDDSFREKLLNSNITDNQKLKIINDMDLTLIASLPSRASVIGKLFHRTNADISHLTAEAAQAVIINTKPVSAQVSLFNKCHKILSADQIRQTLKQMPEPFPEFKPGWRQPTIPKTESNVELVKWLDKRKIISSWKETYFGNDIRVYNFRS</sequence>
<dbReference type="EMBL" id="AUNC01000034">
    <property type="protein sequence ID" value="KEO53801.1"/>
    <property type="molecule type" value="Genomic_DNA"/>
</dbReference>
<feature type="transmembrane region" description="Helical" evidence="1">
    <location>
        <begin position="182"/>
        <end position="204"/>
    </location>
</feature>
<gene>
    <name evidence="3" type="ORF">SMB34_07015</name>
</gene>
<evidence type="ECO:0000313" key="4">
    <source>
        <dbReference type="Proteomes" id="UP000027463"/>
    </source>
</evidence>
<keyword evidence="1" id="KW-0472">Membrane</keyword>
<name>A0ABR4TLY0_9PROT</name>
<keyword evidence="4" id="KW-1185">Reference proteome</keyword>
<protein>
    <recommendedName>
        <fullName evidence="2">YobI-like P-loop NTPase domain-containing protein</fullName>
    </recommendedName>
</protein>
<evidence type="ECO:0000259" key="2">
    <source>
        <dbReference type="Pfam" id="PF20693"/>
    </source>
</evidence>
<evidence type="ECO:0000256" key="1">
    <source>
        <dbReference type="SAM" id="Phobius"/>
    </source>
</evidence>
<feature type="domain" description="YobI-like P-loop NTPase" evidence="2">
    <location>
        <begin position="41"/>
        <end position="406"/>
    </location>
</feature>
<keyword evidence="1" id="KW-1133">Transmembrane helix</keyword>
<keyword evidence="1" id="KW-0812">Transmembrane</keyword>
<comment type="caution">
    <text evidence="3">The sequence shown here is derived from an EMBL/GenBank/DDBJ whole genome shotgun (WGS) entry which is preliminary data.</text>
</comment>
<proteinExistence type="predicted"/>
<evidence type="ECO:0000313" key="3">
    <source>
        <dbReference type="EMBL" id="KEO53801.1"/>
    </source>
</evidence>
<accession>A0ABR4TLY0</accession>
<dbReference type="InterPro" id="IPR027417">
    <property type="entry name" value="P-loop_NTPase"/>
</dbReference>
<dbReference type="InterPro" id="IPR048428">
    <property type="entry name" value="YobI-NTPase"/>
</dbReference>
<organism evidence="3 4">
    <name type="scientific">Thalassospira permensis NBRC 106175</name>
    <dbReference type="NCBI Taxonomy" id="1353532"/>
    <lineage>
        <taxon>Bacteria</taxon>
        <taxon>Pseudomonadati</taxon>
        <taxon>Pseudomonadota</taxon>
        <taxon>Alphaproteobacteria</taxon>
        <taxon>Rhodospirillales</taxon>
        <taxon>Thalassospiraceae</taxon>
        <taxon>Thalassospira</taxon>
    </lineage>
</organism>
<dbReference type="SUPFAM" id="SSF52540">
    <property type="entry name" value="P-loop containing nucleoside triphosphate hydrolases"/>
    <property type="match status" value="1"/>
</dbReference>
<reference evidence="3 4" key="1">
    <citation type="submission" date="2013-07" db="EMBL/GenBank/DDBJ databases">
        <title>Thalassospira permensis NBRC 106175 Genome Sequencing.</title>
        <authorList>
            <person name="Lai Q."/>
            <person name="Shao Z."/>
        </authorList>
    </citation>
    <scope>NUCLEOTIDE SEQUENCE [LARGE SCALE GENOMIC DNA]</scope>
    <source>
        <strain evidence="3 4">NBRC 106175</strain>
    </source>
</reference>